<dbReference type="InterPro" id="IPR022742">
    <property type="entry name" value="Hydrolase_4"/>
</dbReference>
<dbReference type="AlphaFoldDB" id="A0A9D3Q609"/>
<dbReference type="OrthoDB" id="2498029at2759"/>
<name>A0A9D3Q609_MEGAT</name>
<dbReference type="InterPro" id="IPR000073">
    <property type="entry name" value="AB_hydrolase_1"/>
</dbReference>
<dbReference type="InterPro" id="IPR051044">
    <property type="entry name" value="MAG_DAG_Lipase"/>
</dbReference>
<dbReference type="Proteomes" id="UP001046870">
    <property type="component" value="Chromosome 5"/>
</dbReference>
<protein>
    <recommendedName>
        <fullName evidence="1">Serine aminopeptidase S33 domain-containing protein</fullName>
    </recommendedName>
</protein>
<keyword evidence="3" id="KW-1185">Reference proteome</keyword>
<evidence type="ECO:0000313" key="3">
    <source>
        <dbReference type="Proteomes" id="UP001046870"/>
    </source>
</evidence>
<organism evidence="2 3">
    <name type="scientific">Megalops atlanticus</name>
    <name type="common">Tarpon</name>
    <name type="synonym">Clupea gigantea</name>
    <dbReference type="NCBI Taxonomy" id="7932"/>
    <lineage>
        <taxon>Eukaryota</taxon>
        <taxon>Metazoa</taxon>
        <taxon>Chordata</taxon>
        <taxon>Craniata</taxon>
        <taxon>Vertebrata</taxon>
        <taxon>Euteleostomi</taxon>
        <taxon>Actinopterygii</taxon>
        <taxon>Neopterygii</taxon>
        <taxon>Teleostei</taxon>
        <taxon>Elopiformes</taxon>
        <taxon>Megalopidae</taxon>
        <taxon>Megalops</taxon>
    </lineage>
</organism>
<proteinExistence type="predicted"/>
<gene>
    <name evidence="2" type="ORF">MATL_G00073750</name>
</gene>
<comment type="caution">
    <text evidence="2">The sequence shown here is derived from an EMBL/GenBank/DDBJ whole genome shotgun (WGS) entry which is preliminary data.</text>
</comment>
<accession>A0A9D3Q609</accession>
<dbReference type="PRINTS" id="PR00111">
    <property type="entry name" value="ABHYDROLASE"/>
</dbReference>
<dbReference type="SUPFAM" id="SSF53474">
    <property type="entry name" value="alpha/beta-Hydrolases"/>
    <property type="match status" value="1"/>
</dbReference>
<evidence type="ECO:0000259" key="1">
    <source>
        <dbReference type="Pfam" id="PF12146"/>
    </source>
</evidence>
<dbReference type="PANTHER" id="PTHR11614">
    <property type="entry name" value="PHOSPHOLIPASE-RELATED"/>
    <property type="match status" value="1"/>
</dbReference>
<feature type="domain" description="Serine aminopeptidase S33" evidence="1">
    <location>
        <begin position="35"/>
        <end position="269"/>
    </location>
</feature>
<dbReference type="Gene3D" id="3.40.50.1820">
    <property type="entry name" value="alpha/beta hydrolase"/>
    <property type="match status" value="1"/>
</dbReference>
<evidence type="ECO:0000313" key="2">
    <source>
        <dbReference type="EMBL" id="KAG7477839.1"/>
    </source>
</evidence>
<dbReference type="EMBL" id="JAFDVH010000005">
    <property type="protein sequence ID" value="KAG7477839.1"/>
    <property type="molecule type" value="Genomic_DNA"/>
</dbReference>
<dbReference type="Pfam" id="PF12146">
    <property type="entry name" value="Hydrolase_4"/>
    <property type="match status" value="1"/>
</dbReference>
<dbReference type="FunFam" id="3.40.50.1820:FF:000117">
    <property type="entry name" value="Monoglyceride lipase, putative"/>
    <property type="match status" value="1"/>
</dbReference>
<sequence>MSGRGADDVPNPDQQHIVNADGQRLFCRYWKPDGPPRALVFVAHGAGEHSGRYSRLAQTLMERALLVFAHDHVGHGNSEGERMSVVDFQIFIRDTLQHVDVVRGQHPGLPVFLLGHSMGGAISILTACEQPDAFTGVVLISPMVQFNPESATPFKVVLAKLLNHMLPKLCLGAIESKWISRDQREVDDYDQDELNHHGGLSVSFSMKLLLATQRIEKAIPTIAWPFLLLHGDVDKLCDIGGSQMMFENAKSTDKKLKVYEGAYHALHRDLPETADSVLEEVGTWIVERIPA</sequence>
<dbReference type="InterPro" id="IPR029058">
    <property type="entry name" value="AB_hydrolase_fold"/>
</dbReference>
<reference evidence="2" key="1">
    <citation type="submission" date="2021-01" db="EMBL/GenBank/DDBJ databases">
        <authorList>
            <person name="Zahm M."/>
            <person name="Roques C."/>
            <person name="Cabau C."/>
            <person name="Klopp C."/>
            <person name="Donnadieu C."/>
            <person name="Jouanno E."/>
            <person name="Lampietro C."/>
            <person name="Louis A."/>
            <person name="Herpin A."/>
            <person name="Echchiki A."/>
            <person name="Berthelot C."/>
            <person name="Parey E."/>
            <person name="Roest-Crollius H."/>
            <person name="Braasch I."/>
            <person name="Postlethwait J."/>
            <person name="Bobe J."/>
            <person name="Montfort J."/>
            <person name="Bouchez O."/>
            <person name="Begum T."/>
            <person name="Mejri S."/>
            <person name="Adams A."/>
            <person name="Chen W.-J."/>
            <person name="Guiguen Y."/>
        </authorList>
    </citation>
    <scope>NUCLEOTIDE SEQUENCE</scope>
    <source>
        <strain evidence="2">YG-15Mar2019-1</strain>
        <tissue evidence="2">Brain</tissue>
    </source>
</reference>